<dbReference type="EMBL" id="JBFXLU010000013">
    <property type="protein sequence ID" value="KAL2854826.1"/>
    <property type="molecule type" value="Genomic_DNA"/>
</dbReference>
<organism evidence="7 8">
    <name type="scientific">Aspergillus pseudoustus</name>
    <dbReference type="NCBI Taxonomy" id="1810923"/>
    <lineage>
        <taxon>Eukaryota</taxon>
        <taxon>Fungi</taxon>
        <taxon>Dikarya</taxon>
        <taxon>Ascomycota</taxon>
        <taxon>Pezizomycotina</taxon>
        <taxon>Eurotiomycetes</taxon>
        <taxon>Eurotiomycetidae</taxon>
        <taxon>Eurotiales</taxon>
        <taxon>Aspergillaceae</taxon>
        <taxon>Aspergillus</taxon>
        <taxon>Aspergillus subgen. Nidulantes</taxon>
    </lineage>
</organism>
<proteinExistence type="predicted"/>
<dbReference type="PROSITE" id="PS51184">
    <property type="entry name" value="JMJC"/>
    <property type="match status" value="1"/>
</dbReference>
<evidence type="ECO:0000256" key="2">
    <source>
        <dbReference type="ARBA" id="ARBA00022771"/>
    </source>
</evidence>
<feature type="compositionally biased region" description="Polar residues" evidence="5">
    <location>
        <begin position="617"/>
        <end position="627"/>
    </location>
</feature>
<evidence type="ECO:0000256" key="5">
    <source>
        <dbReference type="SAM" id="MobiDB-lite"/>
    </source>
</evidence>
<feature type="region of interest" description="Disordered" evidence="5">
    <location>
        <begin position="596"/>
        <end position="686"/>
    </location>
</feature>
<dbReference type="PROSITE" id="PS01357">
    <property type="entry name" value="ZF_ZZ_1"/>
    <property type="match status" value="1"/>
</dbReference>
<dbReference type="Gene3D" id="3.30.60.90">
    <property type="match status" value="1"/>
</dbReference>
<keyword evidence="3" id="KW-0862">Zinc</keyword>
<reference evidence="7 8" key="1">
    <citation type="submission" date="2024-07" db="EMBL/GenBank/DDBJ databases">
        <title>Section-level genome sequencing and comparative genomics of Aspergillus sections Usti and Cavernicolus.</title>
        <authorList>
            <consortium name="Lawrence Berkeley National Laboratory"/>
            <person name="Nybo J.L."/>
            <person name="Vesth T.C."/>
            <person name="Theobald S."/>
            <person name="Frisvad J.C."/>
            <person name="Larsen T.O."/>
            <person name="Kjaerboelling I."/>
            <person name="Rothschild-Mancinelli K."/>
            <person name="Lyhne E.K."/>
            <person name="Kogle M.E."/>
            <person name="Barry K."/>
            <person name="Clum A."/>
            <person name="Na H."/>
            <person name="Ledsgaard L."/>
            <person name="Lin J."/>
            <person name="Lipzen A."/>
            <person name="Kuo A."/>
            <person name="Riley R."/>
            <person name="Mondo S."/>
            <person name="Labutti K."/>
            <person name="Haridas S."/>
            <person name="Pangalinan J."/>
            <person name="Salamov A.A."/>
            <person name="Simmons B.A."/>
            <person name="Magnuson J.K."/>
            <person name="Chen J."/>
            <person name="Drula E."/>
            <person name="Henrissat B."/>
            <person name="Wiebenga A."/>
            <person name="Lubbers R.J."/>
            <person name="Gomes A.C."/>
            <person name="Makela M.R."/>
            <person name="Stajich J."/>
            <person name="Grigoriev I.V."/>
            <person name="Mortensen U.H."/>
            <person name="De Vries R.P."/>
            <person name="Baker S.E."/>
            <person name="Andersen M.R."/>
        </authorList>
    </citation>
    <scope>NUCLEOTIDE SEQUENCE [LARGE SCALE GENOMIC DNA]</scope>
    <source>
        <strain evidence="7 8">CBS 123904</strain>
    </source>
</reference>
<sequence length="782" mass="87970">MELMQGNITSAQDLLDLGTPFISFSEFSAQTLKAQPNEGLSREIETKIIKGRPFTIRGFHQSAEWQKVPLNRESLVTLSPSGVIPVTNCETGRNLKMRLRDLSSQANHARTGSLRESLYAKDLQCPKEWESSFQAIIPSSLLHLGPLDLFRFLPKEIAPEVLMAYVGTKNSFSGFHRCFSATVAVNLMIESEGNGPGSICFGTDTSSQKKFDEFMVELGKSAHTDWANVPIDKLRSADFPIYVTDQRPGDLVVFPSASAHQVWNISAMVTRLVWNIMHHTSVSTFFNYVEPVYQKHCHPDTGRVPLIPLYALQSGRCTGEDQRRLWNIFRSQFLEENIERVSSVPIKLVDTQGAVVECNFCGLTIWNRHLHCEKCGDFDLCLTCFISGRSCKHVADYTWAEIIPRSSLLGLLSRASSMASGTFNMAKLTRSDRPPLLGAAAAAALNARQQSSERLCHLCRDSHPTWKGITCAACSAFFCFRGLHRHFDIDIVKFLQNGALTVPWNCPKCSQICNCRCCHFSEPYQSKDKPVRARIKSIDPRGRIPGFADNVFNQKRGKRASAVAPNGWSPQPDISSRGVKRLRVYDEPERSIWQEDKATAASITRPNPTRRSDICISHSTNSATPDRNNMRHTPIVFDPPGRFRMDSQVETRSLTSEQSTRHLESPAQRSNLLLPAPSTDTQDQSVSRRYLAPLEDKADGLDTTGSISIMERKLDALREYAYDLFELDLVESRAKIVERISQLEIELEQLKRRKTEKVLANLSRDFPDLADVAREEARRRGL</sequence>
<dbReference type="CDD" id="cd02249">
    <property type="entry name" value="ZZ"/>
    <property type="match status" value="1"/>
</dbReference>
<keyword evidence="8" id="KW-1185">Reference proteome</keyword>
<evidence type="ECO:0000313" key="8">
    <source>
        <dbReference type="Proteomes" id="UP001610446"/>
    </source>
</evidence>
<feature type="domain" description="JmjC" evidence="6">
    <location>
        <begin position="126"/>
        <end position="293"/>
    </location>
</feature>
<dbReference type="SMART" id="SM00558">
    <property type="entry name" value="JmjC"/>
    <property type="match status" value="1"/>
</dbReference>
<keyword evidence="2" id="KW-0863">Zinc-finger</keyword>
<keyword evidence="4" id="KW-0175">Coiled coil</keyword>
<evidence type="ECO:0000259" key="6">
    <source>
        <dbReference type="PROSITE" id="PS51184"/>
    </source>
</evidence>
<name>A0ABR4KRC6_9EURO</name>
<dbReference type="InterPro" id="IPR000433">
    <property type="entry name" value="Znf_ZZ"/>
</dbReference>
<dbReference type="SUPFAM" id="SSF57850">
    <property type="entry name" value="RING/U-box"/>
    <property type="match status" value="1"/>
</dbReference>
<dbReference type="InterPro" id="IPR003347">
    <property type="entry name" value="JmjC_dom"/>
</dbReference>
<dbReference type="SMART" id="SM00291">
    <property type="entry name" value="ZnF_ZZ"/>
    <property type="match status" value="1"/>
</dbReference>
<accession>A0ABR4KRC6</accession>
<evidence type="ECO:0000256" key="4">
    <source>
        <dbReference type="SAM" id="Coils"/>
    </source>
</evidence>
<evidence type="ECO:0000313" key="7">
    <source>
        <dbReference type="EMBL" id="KAL2854826.1"/>
    </source>
</evidence>
<keyword evidence="1" id="KW-0479">Metal-binding</keyword>
<dbReference type="InterPro" id="IPR043145">
    <property type="entry name" value="Znf_ZZ_sf"/>
</dbReference>
<feature type="coiled-coil region" evidence="4">
    <location>
        <begin position="733"/>
        <end position="760"/>
    </location>
</feature>
<dbReference type="Pfam" id="PF00569">
    <property type="entry name" value="ZZ"/>
    <property type="match status" value="1"/>
</dbReference>
<gene>
    <name evidence="7" type="ORF">BJY01DRAFT_231789</name>
</gene>
<dbReference type="Gene3D" id="2.60.120.650">
    <property type="entry name" value="Cupin"/>
    <property type="match status" value="1"/>
</dbReference>
<dbReference type="Proteomes" id="UP001610446">
    <property type="component" value="Unassembled WGS sequence"/>
</dbReference>
<comment type="caution">
    <text evidence="7">The sequence shown here is derived from an EMBL/GenBank/DDBJ whole genome shotgun (WGS) entry which is preliminary data.</text>
</comment>
<dbReference type="SUPFAM" id="SSF51197">
    <property type="entry name" value="Clavaminate synthase-like"/>
    <property type="match status" value="1"/>
</dbReference>
<evidence type="ECO:0000256" key="3">
    <source>
        <dbReference type="ARBA" id="ARBA00022833"/>
    </source>
</evidence>
<evidence type="ECO:0000256" key="1">
    <source>
        <dbReference type="ARBA" id="ARBA00022723"/>
    </source>
</evidence>
<protein>
    <recommendedName>
        <fullName evidence="6">JmjC domain-containing protein</fullName>
    </recommendedName>
</protein>